<dbReference type="EMBL" id="UINC01210651">
    <property type="protein sequence ID" value="SVE34213.1"/>
    <property type="molecule type" value="Genomic_DNA"/>
</dbReference>
<proteinExistence type="predicted"/>
<gene>
    <name evidence="1" type="ORF">METZ01_LOCUS487067</name>
</gene>
<reference evidence="1" key="1">
    <citation type="submission" date="2018-05" db="EMBL/GenBank/DDBJ databases">
        <authorList>
            <person name="Lanie J.A."/>
            <person name="Ng W.-L."/>
            <person name="Kazmierczak K.M."/>
            <person name="Andrzejewski T.M."/>
            <person name="Davidsen T.M."/>
            <person name="Wayne K.J."/>
            <person name="Tettelin H."/>
            <person name="Glass J.I."/>
            <person name="Rusch D."/>
            <person name="Podicherti R."/>
            <person name="Tsui H.-C.T."/>
            <person name="Winkler M.E."/>
        </authorList>
    </citation>
    <scope>NUCLEOTIDE SEQUENCE</scope>
</reference>
<evidence type="ECO:0000313" key="1">
    <source>
        <dbReference type="EMBL" id="SVE34213.1"/>
    </source>
</evidence>
<name>A0A383CQ86_9ZZZZ</name>
<accession>A0A383CQ86</accession>
<sequence length="129" mass="15148">MRAVRKNLLVSIFLLLFISNCSSMDANYRFPTGKQQRVLELCALVFTEPHYQYISPSRKVKLNRLRTTSWGFWATFADGHTYKVPIASGLPEGENYYCNYQPLPTPCASRNDWDERCNWDNTYHPNRFQ</sequence>
<protein>
    <submittedName>
        <fullName evidence="1">Uncharacterized protein</fullName>
    </submittedName>
</protein>
<dbReference type="AlphaFoldDB" id="A0A383CQ86"/>
<organism evidence="1">
    <name type="scientific">marine metagenome</name>
    <dbReference type="NCBI Taxonomy" id="408172"/>
    <lineage>
        <taxon>unclassified sequences</taxon>
        <taxon>metagenomes</taxon>
        <taxon>ecological metagenomes</taxon>
    </lineage>
</organism>